<keyword evidence="2" id="KW-1185">Reference proteome</keyword>
<dbReference type="EMBL" id="AWQU01000011">
    <property type="protein sequence ID" value="KFB08023.1"/>
    <property type="molecule type" value="Genomic_DNA"/>
</dbReference>
<name>A0A084U4Y7_MALIO</name>
<sequence>TLKLGIFNVFRDRQITNKFLKLEHKNSRLWVLRSRNLDDNGNLINIENYDKYIEKEIANNFVSSKYIESNDVYICPNFTYKIRVAKKPINTMVNGSLALLIKSKEISISENDINYFSSNEFHMFYQISNNFQKNTLNIDSNSVHFFGIKKYN</sequence>
<gene>
    <name evidence="1" type="ORF">P271_892</name>
</gene>
<dbReference type="AlphaFoldDB" id="A0A084U4Y7"/>
<dbReference type="GO" id="GO:0032259">
    <property type="term" value="P:methylation"/>
    <property type="evidence" value="ECO:0007669"/>
    <property type="project" value="UniProtKB-KW"/>
</dbReference>
<reference evidence="1 2" key="1">
    <citation type="journal article" date="2014" name="PLoS ONE">
        <title>Reduction of Hydrogen Peroxide Accumulation and Toxicity by a Catalase from Mycoplasma iowae.</title>
        <authorList>
            <person name="Pritchard R.E."/>
            <person name="Prassinos A.J."/>
            <person name="Osborne J.D."/>
            <person name="Raviv Z."/>
            <person name="Balish M.F."/>
        </authorList>
    </citation>
    <scope>NUCLEOTIDE SEQUENCE [LARGE SCALE GENOMIC DNA]</scope>
    <source>
        <strain evidence="1 2">DK-CPA</strain>
    </source>
</reference>
<protein>
    <submittedName>
        <fullName evidence="1">Type II restriction system adenine methylase</fullName>
    </submittedName>
</protein>
<comment type="caution">
    <text evidence="1">The sequence shown here is derived from an EMBL/GenBank/DDBJ whole genome shotgun (WGS) entry which is preliminary data.</text>
</comment>
<evidence type="ECO:0000313" key="2">
    <source>
        <dbReference type="Proteomes" id="UP000028523"/>
    </source>
</evidence>
<keyword evidence="1" id="KW-0808">Transferase</keyword>
<dbReference type="GO" id="GO:0008168">
    <property type="term" value="F:methyltransferase activity"/>
    <property type="evidence" value="ECO:0007669"/>
    <property type="project" value="UniProtKB-KW"/>
</dbReference>
<organism evidence="1 2">
    <name type="scientific">Malacoplasma iowae DK-CPA</name>
    <dbReference type="NCBI Taxonomy" id="1394179"/>
    <lineage>
        <taxon>Bacteria</taxon>
        <taxon>Bacillati</taxon>
        <taxon>Mycoplasmatota</taxon>
        <taxon>Mycoplasmoidales</taxon>
        <taxon>Mycoplasmoidaceae</taxon>
        <taxon>Malacoplasma</taxon>
    </lineage>
</organism>
<keyword evidence="1" id="KW-0489">Methyltransferase</keyword>
<feature type="non-terminal residue" evidence="1">
    <location>
        <position position="1"/>
    </location>
</feature>
<dbReference type="Proteomes" id="UP000028523">
    <property type="component" value="Unassembled WGS sequence"/>
</dbReference>
<proteinExistence type="predicted"/>
<evidence type="ECO:0000313" key="1">
    <source>
        <dbReference type="EMBL" id="KFB08023.1"/>
    </source>
</evidence>
<accession>A0A084U4Y7</accession>